<evidence type="ECO:0000313" key="4">
    <source>
        <dbReference type="Proteomes" id="UP000608662"/>
    </source>
</evidence>
<feature type="domain" description="Microcystin LR degradation protein MlrC N-terminal" evidence="2">
    <location>
        <begin position="2"/>
        <end position="287"/>
    </location>
</feature>
<comment type="caution">
    <text evidence="3">The sequence shown here is derived from an EMBL/GenBank/DDBJ whole genome shotgun (WGS) entry which is preliminary data.</text>
</comment>
<dbReference type="InterPro" id="IPR015995">
    <property type="entry name" value="MlrC_N"/>
</dbReference>
<dbReference type="RefSeq" id="WP_170093866.1">
    <property type="nucleotide sequence ID" value="NZ_WOYG01000001.1"/>
</dbReference>
<dbReference type="Pfam" id="PF07171">
    <property type="entry name" value="MlrC_C"/>
    <property type="match status" value="1"/>
</dbReference>
<evidence type="ECO:0000259" key="1">
    <source>
        <dbReference type="Pfam" id="PF07171"/>
    </source>
</evidence>
<gene>
    <name evidence="3" type="ORF">GOC74_09310</name>
</gene>
<proteinExistence type="predicted"/>
<dbReference type="EMBL" id="WOYG01000001">
    <property type="protein sequence ID" value="NLV10125.1"/>
    <property type="molecule type" value="Genomic_DNA"/>
</dbReference>
<dbReference type="AlphaFoldDB" id="A0A847U9S9"/>
<dbReference type="Pfam" id="PF07364">
    <property type="entry name" value="DUF1485"/>
    <property type="match status" value="1"/>
</dbReference>
<dbReference type="Proteomes" id="UP000608662">
    <property type="component" value="Unassembled WGS sequence"/>
</dbReference>
<evidence type="ECO:0000313" key="3">
    <source>
        <dbReference type="EMBL" id="NLV10125.1"/>
    </source>
</evidence>
<feature type="domain" description="Microcystin LR degradation protein MlrC C-terminal" evidence="1">
    <location>
        <begin position="297"/>
        <end position="459"/>
    </location>
</feature>
<dbReference type="GeneID" id="94362032"/>
<organism evidence="3 4">
    <name type="scientific">Halomicrobium mukohataei</name>
    <dbReference type="NCBI Taxonomy" id="57705"/>
    <lineage>
        <taxon>Archaea</taxon>
        <taxon>Methanobacteriati</taxon>
        <taxon>Methanobacteriota</taxon>
        <taxon>Stenosarchaea group</taxon>
        <taxon>Halobacteria</taxon>
        <taxon>Halobacteriales</taxon>
        <taxon>Haloarculaceae</taxon>
        <taxon>Halomicrobium</taxon>
    </lineage>
</organism>
<dbReference type="InterPro" id="IPR010799">
    <property type="entry name" value="MlrC_C"/>
</dbReference>
<evidence type="ECO:0000259" key="2">
    <source>
        <dbReference type="Pfam" id="PF07364"/>
    </source>
</evidence>
<evidence type="ECO:0008006" key="5">
    <source>
        <dbReference type="Google" id="ProtNLM"/>
    </source>
</evidence>
<accession>A0A847U9S9</accession>
<protein>
    <recommendedName>
        <fullName evidence="5">Microcystin degradation protein MlrC</fullName>
    </recommendedName>
</protein>
<name>A0A847U9S9_9EURY</name>
<dbReference type="PIRSF" id="PIRSF012702">
    <property type="entry name" value="UCP012702"/>
    <property type="match status" value="1"/>
</dbReference>
<reference evidence="3" key="1">
    <citation type="submission" date="2019-12" db="EMBL/GenBank/DDBJ databases">
        <title>Whole-genome sequence of Halomicrobium mukohataei pws1.</title>
        <authorList>
            <person name="Verma D.K."/>
            <person name="Gopal K."/>
            <person name="Prasad E.S."/>
        </authorList>
    </citation>
    <scope>NUCLEOTIDE SEQUENCE</scope>
    <source>
        <strain evidence="3">Pws1</strain>
    </source>
</reference>
<dbReference type="OrthoDB" id="318305at2157"/>
<dbReference type="InterPro" id="IPR009197">
    <property type="entry name" value="MlrC"/>
</dbReference>
<sequence length="481" mass="51799">MRVAVATISHETNTFTDRPTTLADFETATGEALLDSFAAKRSLDGIVDRLREADVEVVPTVGAANIPSGTVTADAFEWMRSELADRLDADLDGVCLDLHGSMYVDGEPDPEGAILETVREAVGDDVPVTAALDMHATITEGLVERVDGVAGYRTAPHTDVVETGERAADLLVADLRGELDLALAWESMPMILAGERSETEAEPMRTLIERLREADERPGVADANYFLGFPWADSPHAGCHALVTGDASARETVTETAADLATSFWERRREFDFTTEAHSPTEALTVAAGEDARPVAVAETGDIPGAGGSQDAVDFLERLLDRDDLDRPIAAIYADPDSYDTCVAAGAGATVELELGQFVDREGGLELRGTVERVESYERAAVAHLATDSADVFVADCKTNLHRDPDFFADFGLDLAERGTVVLKSGYLSPAWKEVAARRLFALTAGDTNQRVEETPYEHVPRPIYPADPAATFESNARWSA</sequence>